<dbReference type="CDD" id="cd16926">
    <property type="entry name" value="HATPase_MutL-MLH-PMS-like"/>
    <property type="match status" value="1"/>
</dbReference>
<dbReference type="PROSITE" id="PS00058">
    <property type="entry name" value="DNA_MISMATCH_REPAIR_1"/>
    <property type="match status" value="1"/>
</dbReference>
<dbReference type="STRING" id="121845.A0A3Q0ITC6"/>
<dbReference type="InterPro" id="IPR038973">
    <property type="entry name" value="MutL/Mlh/Pms-like"/>
</dbReference>
<dbReference type="GO" id="GO:0030983">
    <property type="term" value="F:mismatched DNA binding"/>
    <property type="evidence" value="ECO:0007669"/>
    <property type="project" value="InterPro"/>
</dbReference>
<dbReference type="Gene3D" id="3.30.565.10">
    <property type="entry name" value="Histidine kinase-like ATPase, C-terminal domain"/>
    <property type="match status" value="1"/>
</dbReference>
<evidence type="ECO:0000313" key="4">
    <source>
        <dbReference type="RefSeq" id="XP_026677611.1"/>
    </source>
</evidence>
<dbReference type="InterPro" id="IPR036890">
    <property type="entry name" value="HATPase_C_sf"/>
</dbReference>
<dbReference type="GO" id="GO:0006298">
    <property type="term" value="P:mismatch repair"/>
    <property type="evidence" value="ECO:0007669"/>
    <property type="project" value="InterPro"/>
</dbReference>
<evidence type="ECO:0000313" key="2">
    <source>
        <dbReference type="Proteomes" id="UP000079169"/>
    </source>
</evidence>
<dbReference type="SUPFAM" id="SSF55874">
    <property type="entry name" value="ATPase domain of HSP90 chaperone/DNA topoisomerase II/histidine kinase"/>
    <property type="match status" value="1"/>
</dbReference>
<dbReference type="GeneID" id="103506811"/>
<dbReference type="KEGG" id="dci:103506811"/>
<dbReference type="GO" id="GO:0005524">
    <property type="term" value="F:ATP binding"/>
    <property type="evidence" value="ECO:0007669"/>
    <property type="project" value="InterPro"/>
</dbReference>
<dbReference type="RefSeq" id="XP_026677611.1">
    <property type="nucleotide sequence ID" value="XM_026821810.1"/>
</dbReference>
<dbReference type="InterPro" id="IPR002099">
    <property type="entry name" value="MutL/Mlh/PMS"/>
</dbReference>
<organism evidence="2 3">
    <name type="scientific">Diaphorina citri</name>
    <name type="common">Asian citrus psyllid</name>
    <dbReference type="NCBI Taxonomy" id="121845"/>
    <lineage>
        <taxon>Eukaryota</taxon>
        <taxon>Metazoa</taxon>
        <taxon>Ecdysozoa</taxon>
        <taxon>Arthropoda</taxon>
        <taxon>Hexapoda</taxon>
        <taxon>Insecta</taxon>
        <taxon>Pterygota</taxon>
        <taxon>Neoptera</taxon>
        <taxon>Paraneoptera</taxon>
        <taxon>Hemiptera</taxon>
        <taxon>Sternorrhyncha</taxon>
        <taxon>Psylloidea</taxon>
        <taxon>Psyllidae</taxon>
        <taxon>Diaphorininae</taxon>
        <taxon>Diaphorina</taxon>
    </lineage>
</organism>
<comment type="similarity">
    <text evidence="1">Belongs to the DNA mismatch repair MutL/HexB family.</text>
</comment>
<keyword evidence="2" id="KW-1185">Reference proteome</keyword>
<dbReference type="RefSeq" id="XP_026677610.1">
    <property type="nucleotide sequence ID" value="XM_026821809.1"/>
</dbReference>
<accession>A0A3Q0ITC6</accession>
<dbReference type="GO" id="GO:0140664">
    <property type="term" value="F:ATP-dependent DNA damage sensor activity"/>
    <property type="evidence" value="ECO:0007669"/>
    <property type="project" value="InterPro"/>
</dbReference>
<dbReference type="GO" id="GO:0032389">
    <property type="term" value="C:MutLalpha complex"/>
    <property type="evidence" value="ECO:0007669"/>
    <property type="project" value="TreeGrafter"/>
</dbReference>
<dbReference type="PANTHER" id="PTHR10073">
    <property type="entry name" value="DNA MISMATCH REPAIR PROTEIN MLH, PMS, MUTL"/>
    <property type="match status" value="1"/>
</dbReference>
<sequence length="189" mass="20910">MSNKIQAINKESVHRICSGQVVLNLATAVKELVENSLDAGATSVEVKLKDYGSELVEVTDNGGGVHEDNYEGLTLKHHTSKLREFTDLTSVETFGFRGEALSSLCALSSVVIVTRHKLSGVGHWLEFDHHGHIKTKTLVSRQVGTTVSLHNIFSTLPVRQKEFHRHLKKEFAKMTQVLYGYCLVALGVK</sequence>
<dbReference type="Proteomes" id="UP000079169">
    <property type="component" value="Unplaced"/>
</dbReference>
<dbReference type="AlphaFoldDB" id="A0A3Q0ITC6"/>
<evidence type="ECO:0000256" key="1">
    <source>
        <dbReference type="ARBA" id="ARBA00006082"/>
    </source>
</evidence>
<dbReference type="PaxDb" id="121845-A0A3Q0ITC6"/>
<dbReference type="NCBIfam" id="TIGR00585">
    <property type="entry name" value="mutl"/>
    <property type="match status" value="1"/>
</dbReference>
<gene>
    <name evidence="3 4" type="primary">LOC103506811</name>
</gene>
<dbReference type="FunFam" id="3.30.565.10:FF:000014">
    <property type="entry name" value="Mismatch repair endonuclease pms1, putative"/>
    <property type="match status" value="1"/>
</dbReference>
<dbReference type="Pfam" id="PF13589">
    <property type="entry name" value="HATPase_c_3"/>
    <property type="match status" value="1"/>
</dbReference>
<dbReference type="PANTHER" id="PTHR10073:SF52">
    <property type="entry name" value="MISMATCH REPAIR ENDONUCLEASE PMS2"/>
    <property type="match status" value="1"/>
</dbReference>
<protein>
    <submittedName>
        <fullName evidence="3">Mismatch repair endonuclease PMS2-like isoform X1</fullName>
    </submittedName>
    <submittedName>
        <fullName evidence="4">Mismatch repair endonuclease PMS2-like isoform X2</fullName>
    </submittedName>
</protein>
<reference evidence="3 4" key="1">
    <citation type="submission" date="2025-04" db="UniProtKB">
        <authorList>
            <consortium name="RefSeq"/>
        </authorList>
    </citation>
    <scope>IDENTIFICATION</scope>
</reference>
<name>A0A3Q0ITC6_DIACI</name>
<evidence type="ECO:0000313" key="3">
    <source>
        <dbReference type="RefSeq" id="XP_026677610.1"/>
    </source>
</evidence>
<dbReference type="InterPro" id="IPR014762">
    <property type="entry name" value="DNA_mismatch_repair_CS"/>
</dbReference>
<proteinExistence type="inferred from homology"/>
<dbReference type="GO" id="GO:0016887">
    <property type="term" value="F:ATP hydrolysis activity"/>
    <property type="evidence" value="ECO:0007669"/>
    <property type="project" value="InterPro"/>
</dbReference>